<name>A0ACC2V4F6_9TREE</name>
<organism evidence="1 2">
    <name type="scientific">Naganishia cerealis</name>
    <dbReference type="NCBI Taxonomy" id="610337"/>
    <lineage>
        <taxon>Eukaryota</taxon>
        <taxon>Fungi</taxon>
        <taxon>Dikarya</taxon>
        <taxon>Basidiomycota</taxon>
        <taxon>Agaricomycotina</taxon>
        <taxon>Tremellomycetes</taxon>
        <taxon>Filobasidiales</taxon>
        <taxon>Filobasidiaceae</taxon>
        <taxon>Naganishia</taxon>
    </lineage>
</organism>
<protein>
    <submittedName>
        <fullName evidence="1">Uncharacterized protein</fullName>
    </submittedName>
</protein>
<dbReference type="EMBL" id="JASBWR010000115">
    <property type="protein sequence ID" value="KAJ9094132.1"/>
    <property type="molecule type" value="Genomic_DNA"/>
</dbReference>
<reference evidence="1" key="1">
    <citation type="submission" date="2023-04" db="EMBL/GenBank/DDBJ databases">
        <title>Draft Genome sequencing of Naganishia species isolated from polar environments using Oxford Nanopore Technology.</title>
        <authorList>
            <person name="Leo P."/>
            <person name="Venkateswaran K."/>
        </authorList>
    </citation>
    <scope>NUCLEOTIDE SEQUENCE</scope>
    <source>
        <strain evidence="1">MNA-CCFEE 5261</strain>
    </source>
</reference>
<gene>
    <name evidence="1" type="ORF">QFC19_008084</name>
</gene>
<evidence type="ECO:0000313" key="1">
    <source>
        <dbReference type="EMBL" id="KAJ9094132.1"/>
    </source>
</evidence>
<dbReference type="Proteomes" id="UP001241377">
    <property type="component" value="Unassembled WGS sequence"/>
</dbReference>
<comment type="caution">
    <text evidence="1">The sequence shown here is derived from an EMBL/GenBank/DDBJ whole genome shotgun (WGS) entry which is preliminary data.</text>
</comment>
<proteinExistence type="predicted"/>
<keyword evidence="2" id="KW-1185">Reference proteome</keyword>
<evidence type="ECO:0000313" key="2">
    <source>
        <dbReference type="Proteomes" id="UP001241377"/>
    </source>
</evidence>
<sequence length="163" mass="18088">MSLNKNHGVYRRSREEYIQTIQKPSSWGGAIELAIFAKQCVLSKLVCRLDPDSLIIDGHYDAAASTPTLDAPTEFQTSIFPVSDTNVTRAAKQLVKKLKEKHYYTDTQNFDLRCQVSAAEMRMFCAERGGLKGEQGAREHAIKTGPGLFDCEEFPQGDGQVSA</sequence>
<accession>A0ACC2V4F6</accession>